<keyword evidence="1" id="KW-0032">Aminotransferase</keyword>
<keyword evidence="2" id="KW-1185">Reference proteome</keyword>
<dbReference type="Proteomes" id="UP000304953">
    <property type="component" value="Unassembled WGS sequence"/>
</dbReference>
<organism evidence="1 2">
    <name type="scientific">Petralouisia muris</name>
    <dbReference type="NCBI Taxonomy" id="3032872"/>
    <lineage>
        <taxon>Bacteria</taxon>
        <taxon>Bacillati</taxon>
        <taxon>Bacillota</taxon>
        <taxon>Clostridia</taxon>
        <taxon>Lachnospirales</taxon>
        <taxon>Lachnospiraceae</taxon>
        <taxon>Petralouisia</taxon>
    </lineage>
</organism>
<reference evidence="1" key="1">
    <citation type="submission" date="2019-04" db="EMBL/GenBank/DDBJ databases">
        <title>Microbes associate with the intestines of laboratory mice.</title>
        <authorList>
            <person name="Navarre W."/>
            <person name="Wong E."/>
            <person name="Huang K."/>
            <person name="Tropini C."/>
            <person name="Ng K."/>
            <person name="Yu B."/>
        </authorList>
    </citation>
    <scope>NUCLEOTIDE SEQUENCE</scope>
    <source>
        <strain evidence="1">NM01_1-7b</strain>
    </source>
</reference>
<keyword evidence="1" id="KW-0808">Transferase</keyword>
<comment type="caution">
    <text evidence="1">The sequence shown here is derived from an EMBL/GenBank/DDBJ whole genome shotgun (WGS) entry which is preliminary data.</text>
</comment>
<dbReference type="EMBL" id="SRYA01000010">
    <property type="protein sequence ID" value="TGY97125.1"/>
    <property type="molecule type" value="Genomic_DNA"/>
</dbReference>
<accession>A0AC61RYZ0</accession>
<evidence type="ECO:0000313" key="2">
    <source>
        <dbReference type="Proteomes" id="UP000304953"/>
    </source>
</evidence>
<sequence>MISKQMQQEIAGSSAIRAMFLEGKEMAKQVGAENVYDFSLGNPMTPVPEQYNQAIIDAVRTENSLELHGYMDNAGYLETRQAVAENLNQRFGTEFEGSHIVMTVGAAGALNVVFKTILDPGDEVLALAPYFGEYRGYVANHQGILREVKPDTATFQPDLEDLQAKITPRTKGLIINNPVNPTGVIYSEATIQNIASILEEKQKEYGHEIYLVSDEPYRELVYDGNTVPFLTKYYDNTFVTYSFSKSLSIPGERIGYIAVSPCMADCSQAVQGLSVANRILGFVNAPSLMQKALVKSMDARTDVDYYDRNRRLIYGKLTELGFTCVKPQGAFYLFIQSPEPEEKKFVEAAKKHHILLVGGSSFSCPGYVRLAYCVSYEMIERSLPAFEKLAEEYRRN</sequence>
<gene>
    <name evidence="1" type="ORF">E5329_06670</name>
</gene>
<proteinExistence type="predicted"/>
<protein>
    <submittedName>
        <fullName evidence="1">Pyridoxal phosphate-dependent aminotransferase</fullName>
    </submittedName>
</protein>
<name>A0AC61RYZ0_9FIRM</name>
<evidence type="ECO:0000313" key="1">
    <source>
        <dbReference type="EMBL" id="TGY97125.1"/>
    </source>
</evidence>